<proteinExistence type="predicted"/>
<gene>
    <name evidence="2" type="ORF">GALL_248290</name>
</gene>
<evidence type="ECO:0000259" key="1">
    <source>
        <dbReference type="SMART" id="SM00974"/>
    </source>
</evidence>
<dbReference type="SMART" id="SM00974">
    <property type="entry name" value="T5orf172"/>
    <property type="match status" value="1"/>
</dbReference>
<dbReference type="EMBL" id="MLJW01000212">
    <property type="protein sequence ID" value="OIQ93214.1"/>
    <property type="molecule type" value="Genomic_DNA"/>
</dbReference>
<dbReference type="Pfam" id="PF13455">
    <property type="entry name" value="MUG113"/>
    <property type="match status" value="1"/>
</dbReference>
<name>A0A1J5RAW2_9ZZZZ</name>
<protein>
    <submittedName>
        <fullName evidence="2">T5orf172 domain protein</fullName>
    </submittedName>
</protein>
<organism evidence="2">
    <name type="scientific">mine drainage metagenome</name>
    <dbReference type="NCBI Taxonomy" id="410659"/>
    <lineage>
        <taxon>unclassified sequences</taxon>
        <taxon>metagenomes</taxon>
        <taxon>ecological metagenomes</taxon>
    </lineage>
</organism>
<reference evidence="2" key="1">
    <citation type="submission" date="2016-10" db="EMBL/GenBank/DDBJ databases">
        <title>Sequence of Gallionella enrichment culture.</title>
        <authorList>
            <person name="Poehlein A."/>
            <person name="Muehling M."/>
            <person name="Daniel R."/>
        </authorList>
    </citation>
    <scope>NUCLEOTIDE SEQUENCE</scope>
</reference>
<feature type="domain" description="Bacteriophage T5 Orf172 DNA-binding" evidence="1">
    <location>
        <begin position="457"/>
        <end position="537"/>
    </location>
</feature>
<sequence length="550" mass="64512">MTDHLKRKHDISFYALPRKGTKAYDERIKLLKKFSEANPQNDRIILERFKKAITIIKAQIENGAGLPLDEEIRFFLNQFNYRTFEHGLRSMPSSFNVLEGFFNYHPDLNFFELLEEENHLFSLFDYLDFITSPEFEEDSRLILDHLNEDLIYHYDVLNKLDQITFTTEDGNEYVVAGISLLRRGNEVLVFLLTGLITDTVEETKKIISKKYTPVSGREDIKIPEDRQQEAAALLSNSNYWKTLAYCRIDISNSTIDTRYIQKDLGTMYETITDDISCFINFAGDIKPEYKNIYEKGVKDIVAYSPLFELATKCLYLPFYFDHFENKISEEEHPTRFSISQKKSFFHKDNPIPIPKEYKIKSRTVYCLNRDLDPKSDIIYFGESEFKIERNGYWMRINYDAVGKDKNGNAIHGKTWVERTLTWYENDKQTLSANFNDSIKKVIIKNNQGHIYLMRNASHQIDIFKIGLTKFNSKERARKLSATTGSPDKFLVANEWFVNDCVLAEKMIHHKLDVYRINSSREFFKVDFEHAMKVITEIVNTVNSTNEPNKK</sequence>
<dbReference type="InterPro" id="IPR018306">
    <property type="entry name" value="Phage_T5_Orf172_DNA-bd"/>
</dbReference>
<accession>A0A1J5RAW2</accession>
<evidence type="ECO:0000313" key="2">
    <source>
        <dbReference type="EMBL" id="OIQ93214.1"/>
    </source>
</evidence>
<dbReference type="AlphaFoldDB" id="A0A1J5RAW2"/>
<comment type="caution">
    <text evidence="2">The sequence shown here is derived from an EMBL/GenBank/DDBJ whole genome shotgun (WGS) entry which is preliminary data.</text>
</comment>